<evidence type="ECO:0000256" key="3">
    <source>
        <dbReference type="PIRSR" id="PIRSR640042-1"/>
    </source>
</evidence>
<dbReference type="InterPro" id="IPR027291">
    <property type="entry name" value="Glyco_hydro_38_N_sf"/>
</dbReference>
<dbReference type="InterPro" id="IPR011330">
    <property type="entry name" value="Glyco_hydro/deAcase_b/a-brl"/>
</dbReference>
<dbReference type="Gene3D" id="3.40.50.2000">
    <property type="entry name" value="Glycogen Phosphorylase B"/>
    <property type="match status" value="2"/>
</dbReference>
<dbReference type="GO" id="GO:0005576">
    <property type="term" value="C:extracellular region"/>
    <property type="evidence" value="ECO:0007669"/>
    <property type="project" value="TreeGrafter"/>
</dbReference>
<dbReference type="InterPro" id="IPR001296">
    <property type="entry name" value="Glyco_trans_1"/>
</dbReference>
<dbReference type="Proteomes" id="UP000199584">
    <property type="component" value="Unassembled WGS sequence"/>
</dbReference>
<dbReference type="InterPro" id="IPR037090">
    <property type="entry name" value="57_glycoside_trans_central"/>
</dbReference>
<protein>
    <submittedName>
        <fullName evidence="10">1,4-alpha-glucan branching enzyme</fullName>
    </submittedName>
</protein>
<evidence type="ECO:0000259" key="9">
    <source>
        <dbReference type="Pfam" id="PF13439"/>
    </source>
</evidence>
<evidence type="ECO:0000256" key="4">
    <source>
        <dbReference type="PIRSR" id="PIRSR640042-2"/>
    </source>
</evidence>
<dbReference type="GO" id="GO:0030979">
    <property type="term" value="P:alpha-glucan biosynthetic process"/>
    <property type="evidence" value="ECO:0007669"/>
    <property type="project" value="InterPro"/>
</dbReference>
<dbReference type="AlphaFoldDB" id="A0A1I6CS78"/>
<dbReference type="Pfam" id="PF03065">
    <property type="entry name" value="Glyco_hydro_57"/>
    <property type="match status" value="1"/>
</dbReference>
<dbReference type="CDD" id="cd03801">
    <property type="entry name" value="GT4_PimA-like"/>
    <property type="match status" value="1"/>
</dbReference>
<dbReference type="Gene3D" id="3.20.110.10">
    <property type="entry name" value="Glycoside hydrolase 38, N terminal domain"/>
    <property type="match status" value="1"/>
</dbReference>
<dbReference type="Gene3D" id="1.20.1430.10">
    <property type="entry name" value="Families 57/38 glycoside transferase, middle domain"/>
    <property type="match status" value="1"/>
</dbReference>
<dbReference type="InterPro" id="IPR004300">
    <property type="entry name" value="Glyco_hydro_57_N"/>
</dbReference>
<evidence type="ECO:0000259" key="7">
    <source>
        <dbReference type="Pfam" id="PF03065"/>
    </source>
</evidence>
<dbReference type="SUPFAM" id="SSF53756">
    <property type="entry name" value="UDP-Glycosyltransferase/glycogen phosphorylase"/>
    <property type="match status" value="1"/>
</dbReference>
<evidence type="ECO:0000256" key="5">
    <source>
        <dbReference type="RuleBase" id="RU361196"/>
    </source>
</evidence>
<dbReference type="EMBL" id="FOYM01000001">
    <property type="protein sequence ID" value="SFQ95943.1"/>
    <property type="molecule type" value="Genomic_DNA"/>
</dbReference>
<dbReference type="PANTHER" id="PTHR41695">
    <property type="entry name" value="1,4-ALPHA-GLUCAN BRANCHING ENZYME RV3031-RELATED"/>
    <property type="match status" value="1"/>
</dbReference>
<dbReference type="CDD" id="cd10792">
    <property type="entry name" value="GH57N_AmyC_like"/>
    <property type="match status" value="1"/>
</dbReference>
<feature type="binding site" evidence="4">
    <location>
        <position position="402"/>
    </location>
    <ligand>
        <name>substrate</name>
    </ligand>
</feature>
<dbReference type="InterPro" id="IPR040042">
    <property type="entry name" value="Branching_enz_MT3115-like"/>
</dbReference>
<feature type="domain" description="Glycosyltransferase subfamily 4-like N-terminal" evidence="9">
    <location>
        <begin position="552"/>
        <end position="726"/>
    </location>
</feature>
<proteinExistence type="inferred from homology"/>
<dbReference type="OrthoDB" id="9803279at2"/>
<dbReference type="RefSeq" id="WP_092481655.1">
    <property type="nucleotide sequence ID" value="NZ_FOYM01000001.1"/>
</dbReference>
<dbReference type="PANTHER" id="PTHR41695:SF1">
    <property type="entry name" value="1,4-ALPHA-GLUCAN BRANCHING ENZYME TK1436"/>
    <property type="match status" value="1"/>
</dbReference>
<dbReference type="InterPro" id="IPR028098">
    <property type="entry name" value="Glyco_trans_4-like_N"/>
</dbReference>
<dbReference type="SUPFAM" id="SSF88713">
    <property type="entry name" value="Glycoside hydrolase/deacetylase"/>
    <property type="match status" value="1"/>
</dbReference>
<dbReference type="Pfam" id="PF00534">
    <property type="entry name" value="Glycos_transf_1"/>
    <property type="match status" value="1"/>
</dbReference>
<dbReference type="SUPFAM" id="SSF88688">
    <property type="entry name" value="Families 57/38 glycoside transferase middle domain"/>
    <property type="match status" value="1"/>
</dbReference>
<feature type="domain" description="Glycoside hydrolase family 57 N-terminal" evidence="7">
    <location>
        <begin position="8"/>
        <end position="394"/>
    </location>
</feature>
<feature type="binding site" evidence="4">
    <location>
        <position position="240"/>
    </location>
    <ligand>
        <name>substrate</name>
    </ligand>
</feature>
<feature type="active site" description="Nucleophile" evidence="3">
    <location>
        <position position="188"/>
    </location>
</feature>
<evidence type="ECO:0000256" key="1">
    <source>
        <dbReference type="ARBA" id="ARBA00006821"/>
    </source>
</evidence>
<dbReference type="Pfam" id="PF09210">
    <property type="entry name" value="BE_C"/>
    <property type="match status" value="1"/>
</dbReference>
<keyword evidence="2 5" id="KW-0119">Carbohydrate metabolism</keyword>
<feature type="binding site" evidence="4">
    <location>
        <position position="462"/>
    </location>
    <ligand>
        <name>substrate</name>
    </ligand>
</feature>
<gene>
    <name evidence="10" type="ORF">SAMN05660706_101281</name>
</gene>
<evidence type="ECO:0000259" key="8">
    <source>
        <dbReference type="Pfam" id="PF09210"/>
    </source>
</evidence>
<feature type="domain" description="Glycosyl transferase family 1" evidence="6">
    <location>
        <begin position="737"/>
        <end position="897"/>
    </location>
</feature>
<dbReference type="InterPro" id="IPR015293">
    <property type="entry name" value="BE_C"/>
</dbReference>
<feature type="binding site" evidence="4">
    <location>
        <position position="257"/>
    </location>
    <ligand>
        <name>substrate</name>
    </ligand>
</feature>
<name>A0A1I6CS78_9FIRM</name>
<accession>A0A1I6CS78</accession>
<evidence type="ECO:0000256" key="2">
    <source>
        <dbReference type="ARBA" id="ARBA00023277"/>
    </source>
</evidence>
<feature type="active site" description="Proton donor" evidence="3">
    <location>
        <position position="349"/>
    </location>
</feature>
<comment type="similarity">
    <text evidence="1 5">Belongs to the glycosyl hydrolase 57 family.</text>
</comment>
<dbReference type="STRING" id="39060.SAMN05660706_101281"/>
<evidence type="ECO:0000313" key="10">
    <source>
        <dbReference type="EMBL" id="SFQ95943.1"/>
    </source>
</evidence>
<evidence type="ECO:0000259" key="6">
    <source>
        <dbReference type="Pfam" id="PF00534"/>
    </source>
</evidence>
<sequence length="923" mass="103954">MPAGYLCLVLHGHLPLVHHPEQTGVLEERWFFEGLTECYLPLLNVFSALKTDQVNFRITLSLSPTLITMLTNELLQERYIEHLQKSITLARLERERLSADPHFKHLAGFYLDKLLEIKDIYEGYQRNLIYPLKQLQQQGHLEIITTCATHGYLPLMTSRASWRAQIKTALDLYAGHFDRRPAGIWLPECGYAPGLDEILKEYDITYFFVDTHGIANSRPAPVYGIFAPVCTGAGVAAFGRDPESSRQVWDRQGGYPGDPYYREFYRDIGYDLDIDYIGPFLPGGHLRVDTGFKYHRITGNGPHKEPYLPGAARERAARHAGDFCRRRLAQLERAARVINRRPLAVAPYDAELFGHWWFEGPWWLNYLCREVAATESLAMVTPTEYLQEYPENQAADLAMCSWGAGGYNEYWLNPSNDWIYKHLHRAEDRMSALADEYPQAGEPEKRCLNQAARELLLAQSSDWPFIIHSGTAVDYAVRRFKNHIGRFNILADMLANHSIHEGTLHDIESRSRFLPDIDYRIYRSSGPAKRPACARNSYRILMLSWEYPPKTVGGLARHVHDLSCALVAAGDEVHVITCPAAGKDIFSLDQGVYVHRIHRELLTAENFMEWINQLNDGMVQAADRLVEVFGSFDLVHAHDWLVGTAAGEISDRLRLPLVATIHATEHGRNRGLHNDLQRHIHSLETELARRATMIIGCSGYMGREIARLFNQPADKLRVIPNGVEAESILSAPNKPATKDDSNRNIVFLGRLVPEKGVQVLIKALPQIQQTVGPVKLLIAGKGPYQPELESLAEGLGVAGQVDFVGFVNDDARNRLLCEATVAVFPSLYEPFGIVALEAMAAGVPLVVSDTGGLRDVIEHGVDGYLTPPGDAHMLARYVSELIKNPELAQHFARRARRNVVTKFNWRQIASATLEVYAEAINRT</sequence>
<dbReference type="Pfam" id="PF13439">
    <property type="entry name" value="Glyco_transf_4"/>
    <property type="match status" value="1"/>
</dbReference>
<evidence type="ECO:0000313" key="11">
    <source>
        <dbReference type="Proteomes" id="UP000199584"/>
    </source>
</evidence>
<organism evidence="10 11">
    <name type="scientific">Desulfoscipio geothermicus DSM 3669</name>
    <dbReference type="NCBI Taxonomy" id="1121426"/>
    <lineage>
        <taxon>Bacteria</taxon>
        <taxon>Bacillati</taxon>
        <taxon>Bacillota</taxon>
        <taxon>Clostridia</taxon>
        <taxon>Eubacteriales</taxon>
        <taxon>Desulfallaceae</taxon>
        <taxon>Desulfoscipio</taxon>
    </lineage>
</organism>
<feature type="domain" description="1,4-alpha-glucan branching enzyme C-terminal" evidence="8">
    <location>
        <begin position="422"/>
        <end position="522"/>
    </location>
</feature>
<dbReference type="GO" id="GO:0003844">
    <property type="term" value="F:1,4-alpha-glucan branching enzyme activity"/>
    <property type="evidence" value="ECO:0007669"/>
    <property type="project" value="InterPro"/>
</dbReference>
<dbReference type="InterPro" id="IPR028995">
    <property type="entry name" value="Glyco_hydro_57/38_cen_sf"/>
</dbReference>
<keyword evidence="11" id="KW-1185">Reference proteome</keyword>
<reference evidence="11" key="1">
    <citation type="submission" date="2016-10" db="EMBL/GenBank/DDBJ databases">
        <authorList>
            <person name="Varghese N."/>
            <person name="Submissions S."/>
        </authorList>
    </citation>
    <scope>NUCLEOTIDE SEQUENCE [LARGE SCALE GENOMIC DNA]</scope>
    <source>
        <strain evidence="11">DSM 3669</strain>
    </source>
</reference>